<organism evidence="3 4">
    <name type="scientific">Magnetospirillum sulfuroxidans</name>
    <dbReference type="NCBI Taxonomy" id="611300"/>
    <lineage>
        <taxon>Bacteria</taxon>
        <taxon>Pseudomonadati</taxon>
        <taxon>Pseudomonadota</taxon>
        <taxon>Alphaproteobacteria</taxon>
        <taxon>Rhodospirillales</taxon>
        <taxon>Rhodospirillaceae</taxon>
        <taxon>Magnetospirillum</taxon>
    </lineage>
</organism>
<dbReference type="InterPro" id="IPR004089">
    <property type="entry name" value="MCPsignal_dom"/>
</dbReference>
<evidence type="ECO:0000259" key="2">
    <source>
        <dbReference type="PROSITE" id="PS50111"/>
    </source>
</evidence>
<keyword evidence="1" id="KW-0807">Transducer</keyword>
<reference evidence="3 4" key="1">
    <citation type="submission" date="2021-04" db="EMBL/GenBank/DDBJ databases">
        <title>Magnetospirillum sulfuroxidans sp. nov., a facultative chemolithoautotrophic sulfur-oxidizing alphaproteobacterium isolated from freshwater sediment and proposals for Paramagetospirillum gen. nov., and Magnetospirillaceae fam. nov.</title>
        <authorList>
            <person name="Koziaeva V."/>
            <person name="Geelhoed J.S."/>
            <person name="Sorokin D.Y."/>
            <person name="Grouzdev D.S."/>
        </authorList>
    </citation>
    <scope>NUCLEOTIDE SEQUENCE [LARGE SCALE GENOMIC DNA]</scope>
    <source>
        <strain evidence="3 4">J10</strain>
    </source>
</reference>
<gene>
    <name evidence="3" type="ORF">KEC16_12140</name>
</gene>
<dbReference type="Proteomes" id="UP000680714">
    <property type="component" value="Unassembled WGS sequence"/>
</dbReference>
<comment type="caution">
    <text evidence="3">The sequence shown here is derived from an EMBL/GenBank/DDBJ whole genome shotgun (WGS) entry which is preliminary data.</text>
</comment>
<dbReference type="EMBL" id="JAGTUF010000011">
    <property type="protein sequence ID" value="MBR9972465.1"/>
    <property type="molecule type" value="Genomic_DNA"/>
</dbReference>
<dbReference type="SUPFAM" id="SSF58104">
    <property type="entry name" value="Methyl-accepting chemotaxis protein (MCP) signaling domain"/>
    <property type="match status" value="1"/>
</dbReference>
<keyword evidence="4" id="KW-1185">Reference proteome</keyword>
<accession>A0ABS5IDI9</accession>
<evidence type="ECO:0000256" key="1">
    <source>
        <dbReference type="PROSITE-ProRule" id="PRU00284"/>
    </source>
</evidence>
<proteinExistence type="predicted"/>
<evidence type="ECO:0000313" key="4">
    <source>
        <dbReference type="Proteomes" id="UP000680714"/>
    </source>
</evidence>
<feature type="domain" description="Methyl-accepting transducer" evidence="2">
    <location>
        <begin position="281"/>
        <end position="508"/>
    </location>
</feature>
<dbReference type="Gene3D" id="1.10.287.950">
    <property type="entry name" value="Methyl-accepting chemotaxis protein"/>
    <property type="match status" value="2"/>
</dbReference>
<dbReference type="RefSeq" id="WP_211549253.1">
    <property type="nucleotide sequence ID" value="NZ_JAGTUF010000011.1"/>
</dbReference>
<protein>
    <submittedName>
        <fullName evidence="3">Methyl-accepting chemotaxis protein</fullName>
    </submittedName>
</protein>
<name>A0ABS5IDI9_9PROT</name>
<sequence length="569" mass="61501">MKTLRSLHEPSETAFLDIGERLREAHGASRNLAAMASALSLSMSEEGVLKTLNDLDRDIVLVNALLNGRGERQSGLKGICDSAERIDVLLRSLLKTMGYVRILATNAKIEATQVSNLDVDFQVFTREIERLALNGDKTVLGIRNELTALEKTSRDAFEALTRFDIGHRQELEDVSRRLRDSVAALKNKQLRAAEVLQAIPDELEGAARSIGEVVSALQISDMTRQRIEHVEHALDTLASALSAGTDHNDVQGLGQEQLLVFISGICSLQAHQVQSIRDAFAEKVAMIRSSLKSLTTRIDAIGQKAEDVHSGGQENGSSFLLEVEKDLETTAKILAVFSTAMQEMEHSLGLVTDKAKGIGSALAAVRDVDADMHLMGLNASIKCGKLGTKGRALNVIAGEIQASARETQKQVDQTASGLNAINASVRSLMEGESEGQQAISVAPLQTSLIQAVGALRQVGGKSAKVLAEIRKQGGEVIAAIDNSLAVFTIAETMQDIFNQAANQLHAVAKDSDPGLTGEEMERAKQKVVEFMHAHYTMVSERDVHQALFSTTSEEHETDIVDGDLLDVLF</sequence>
<evidence type="ECO:0000313" key="3">
    <source>
        <dbReference type="EMBL" id="MBR9972465.1"/>
    </source>
</evidence>
<dbReference type="PROSITE" id="PS50111">
    <property type="entry name" value="CHEMOTAXIS_TRANSDUC_2"/>
    <property type="match status" value="1"/>
</dbReference>